<feature type="region of interest" description="Disordered" evidence="1">
    <location>
        <begin position="1"/>
        <end position="25"/>
    </location>
</feature>
<gene>
    <name evidence="3" type="ORF">A2363_04485</name>
</gene>
<name>A0A1F6BFL2_9BACT</name>
<evidence type="ECO:0000313" key="4">
    <source>
        <dbReference type="Proteomes" id="UP000176186"/>
    </source>
</evidence>
<feature type="transmembrane region" description="Helical" evidence="2">
    <location>
        <begin position="43"/>
        <end position="62"/>
    </location>
</feature>
<proteinExistence type="predicted"/>
<protein>
    <submittedName>
        <fullName evidence="3">Uncharacterized protein</fullName>
    </submittedName>
</protein>
<accession>A0A1F6BFL2</accession>
<dbReference type="EMBL" id="MFKE01000010">
    <property type="protein sequence ID" value="OGG35658.1"/>
    <property type="molecule type" value="Genomic_DNA"/>
</dbReference>
<sequence length="222" mass="24348">MPNMKKEIKETPDQKHVSDESAASPVITPPAASRFGWMKRPQFIILLVIFLVLYVGLNLWLYRSGTNRPELNFTPVATPTPTSESQSTPTPRYTPIPTPSPTPIRLYPDKGTQGIYNVSQAKNHPGPTITKVIFDPLDVQKGQTLTVFVDMNNPTPIASVSAQLTMDNGTTSFPLSRTSGTDTAGEWKGSVRMTDTVWYKYILTIRATGANGEGQVIVAPRS</sequence>
<dbReference type="AlphaFoldDB" id="A0A1F6BFL2"/>
<keyword evidence="2" id="KW-1133">Transmembrane helix</keyword>
<keyword evidence="2" id="KW-0812">Transmembrane</keyword>
<organism evidence="3 4">
    <name type="scientific">Candidatus Gottesmanbacteria bacterium RIFOXYB1_FULL_47_11</name>
    <dbReference type="NCBI Taxonomy" id="1798401"/>
    <lineage>
        <taxon>Bacteria</taxon>
        <taxon>Candidatus Gottesmaniibacteriota</taxon>
    </lineage>
</organism>
<reference evidence="3 4" key="1">
    <citation type="journal article" date="2016" name="Nat. Commun.">
        <title>Thousands of microbial genomes shed light on interconnected biogeochemical processes in an aquifer system.</title>
        <authorList>
            <person name="Anantharaman K."/>
            <person name="Brown C.T."/>
            <person name="Hug L.A."/>
            <person name="Sharon I."/>
            <person name="Castelle C.J."/>
            <person name="Probst A.J."/>
            <person name="Thomas B.C."/>
            <person name="Singh A."/>
            <person name="Wilkins M.J."/>
            <person name="Karaoz U."/>
            <person name="Brodie E.L."/>
            <person name="Williams K.H."/>
            <person name="Hubbard S.S."/>
            <person name="Banfield J.F."/>
        </authorList>
    </citation>
    <scope>NUCLEOTIDE SEQUENCE [LARGE SCALE GENOMIC DNA]</scope>
</reference>
<evidence type="ECO:0000256" key="1">
    <source>
        <dbReference type="SAM" id="MobiDB-lite"/>
    </source>
</evidence>
<keyword evidence="2" id="KW-0472">Membrane</keyword>
<feature type="compositionally biased region" description="Basic and acidic residues" evidence="1">
    <location>
        <begin position="1"/>
        <end position="19"/>
    </location>
</feature>
<feature type="compositionally biased region" description="Pro residues" evidence="1">
    <location>
        <begin position="92"/>
        <end position="102"/>
    </location>
</feature>
<feature type="region of interest" description="Disordered" evidence="1">
    <location>
        <begin position="72"/>
        <end position="102"/>
    </location>
</feature>
<feature type="compositionally biased region" description="Low complexity" evidence="1">
    <location>
        <begin position="79"/>
        <end position="91"/>
    </location>
</feature>
<evidence type="ECO:0000313" key="3">
    <source>
        <dbReference type="EMBL" id="OGG35658.1"/>
    </source>
</evidence>
<evidence type="ECO:0000256" key="2">
    <source>
        <dbReference type="SAM" id="Phobius"/>
    </source>
</evidence>
<comment type="caution">
    <text evidence="3">The sequence shown here is derived from an EMBL/GenBank/DDBJ whole genome shotgun (WGS) entry which is preliminary data.</text>
</comment>
<dbReference type="STRING" id="1798401.A2363_04485"/>
<dbReference type="Proteomes" id="UP000176186">
    <property type="component" value="Unassembled WGS sequence"/>
</dbReference>